<dbReference type="Pfam" id="PF00106">
    <property type="entry name" value="adh_short"/>
    <property type="match status" value="1"/>
</dbReference>
<accession>X0PNA7</accession>
<dbReference type="PANTHER" id="PTHR44196:SF2">
    <property type="entry name" value="SHORT-CHAIN DEHYDROGENASE-RELATED"/>
    <property type="match status" value="1"/>
</dbReference>
<dbReference type="Gene3D" id="3.40.50.720">
    <property type="entry name" value="NAD(P)-binding Rossmann-like Domain"/>
    <property type="match status" value="1"/>
</dbReference>
<dbReference type="GO" id="GO:0016491">
    <property type="term" value="F:oxidoreductase activity"/>
    <property type="evidence" value="ECO:0007669"/>
    <property type="project" value="UniProtKB-KW"/>
</dbReference>
<dbReference type="OrthoDB" id="9775296at2"/>
<dbReference type="AlphaFoldDB" id="X0PNA7"/>
<evidence type="ECO:0000313" key="4">
    <source>
        <dbReference type="EMBL" id="KRM30528.1"/>
    </source>
</evidence>
<proteinExistence type="inferred from homology"/>
<dbReference type="InterPro" id="IPR020904">
    <property type="entry name" value="Sc_DH/Rdtase_CS"/>
</dbReference>
<keyword evidence="2" id="KW-0560">Oxidoreductase</keyword>
<gene>
    <name evidence="4" type="ORF">FC83_GL001662</name>
</gene>
<dbReference type="CDD" id="cd05233">
    <property type="entry name" value="SDR_c"/>
    <property type="match status" value="1"/>
</dbReference>
<keyword evidence="5" id="KW-1185">Reference proteome</keyword>
<evidence type="ECO:0000313" key="5">
    <source>
        <dbReference type="Proteomes" id="UP000051236"/>
    </source>
</evidence>
<dbReference type="SUPFAM" id="SSF51735">
    <property type="entry name" value="NAD(P)-binding Rossmann-fold domains"/>
    <property type="match status" value="1"/>
</dbReference>
<dbReference type="PRINTS" id="PR00081">
    <property type="entry name" value="GDHRDH"/>
</dbReference>
<comment type="similarity">
    <text evidence="1 3">Belongs to the short-chain dehydrogenases/reductases (SDR) family.</text>
</comment>
<protein>
    <submittedName>
        <fullName evidence="4">Uncharacterized protein</fullName>
    </submittedName>
</protein>
<reference evidence="4 5" key="1">
    <citation type="journal article" date="2015" name="Genome Announc.">
        <title>Expanding the biotechnology potential of lactobacilli through comparative genomics of 213 strains and associated genera.</title>
        <authorList>
            <person name="Sun Z."/>
            <person name="Harris H.M."/>
            <person name="McCann A."/>
            <person name="Guo C."/>
            <person name="Argimon S."/>
            <person name="Zhang W."/>
            <person name="Yang X."/>
            <person name="Jeffery I.B."/>
            <person name="Cooney J.C."/>
            <person name="Kagawa T.F."/>
            <person name="Liu W."/>
            <person name="Song Y."/>
            <person name="Salvetti E."/>
            <person name="Wrobel A."/>
            <person name="Rasinkangas P."/>
            <person name="Parkhill J."/>
            <person name="Rea M.C."/>
            <person name="O'Sullivan O."/>
            <person name="Ritari J."/>
            <person name="Douillard F.P."/>
            <person name="Paul Ross R."/>
            <person name="Yang R."/>
            <person name="Briner A.E."/>
            <person name="Felis G.E."/>
            <person name="de Vos W.M."/>
            <person name="Barrangou R."/>
            <person name="Klaenhammer T.R."/>
            <person name="Caufield P.W."/>
            <person name="Cui Y."/>
            <person name="Zhang H."/>
            <person name="O'Toole P.W."/>
        </authorList>
    </citation>
    <scope>NUCLEOTIDE SEQUENCE [LARGE SCALE GENOMIC DNA]</scope>
    <source>
        <strain evidence="4 5">DSM 18527</strain>
    </source>
</reference>
<dbReference type="InterPro" id="IPR036291">
    <property type="entry name" value="NAD(P)-bd_dom_sf"/>
</dbReference>
<dbReference type="InterPro" id="IPR002347">
    <property type="entry name" value="SDR_fam"/>
</dbReference>
<dbReference type="PROSITE" id="PS00061">
    <property type="entry name" value="ADH_SHORT"/>
    <property type="match status" value="1"/>
</dbReference>
<dbReference type="EMBL" id="AZGA01000088">
    <property type="protein sequence ID" value="KRM30528.1"/>
    <property type="molecule type" value="Genomic_DNA"/>
</dbReference>
<dbReference type="PANTHER" id="PTHR44196">
    <property type="entry name" value="DEHYDROGENASE/REDUCTASE SDR FAMILY MEMBER 7B"/>
    <property type="match status" value="1"/>
</dbReference>
<dbReference type="GO" id="GO:0016020">
    <property type="term" value="C:membrane"/>
    <property type="evidence" value="ECO:0007669"/>
    <property type="project" value="TreeGrafter"/>
</dbReference>
<dbReference type="RefSeq" id="WP_035450706.1">
    <property type="nucleotide sequence ID" value="NZ_AZGA01000088.1"/>
</dbReference>
<evidence type="ECO:0000256" key="1">
    <source>
        <dbReference type="ARBA" id="ARBA00006484"/>
    </source>
</evidence>
<evidence type="ECO:0000256" key="2">
    <source>
        <dbReference type="ARBA" id="ARBA00023002"/>
    </source>
</evidence>
<dbReference type="eggNOG" id="COG0300">
    <property type="taxonomic scope" value="Bacteria"/>
</dbReference>
<sequence>MTVAVISGTTSGLGRQYVDAIMTECPEVDEIWMIARRETRLKQIAATYPTMHFKLITMDLAVPENYVTLQAFFQTHQPTISALISNAGVAFNGDVIDTPLSQLLTMINLNVAGSTALTKIALPYVQSGGFILQVASVSSFVPNPHQAVYSSTKAYIASFALSLRQELKGRNINVCAAMPGRMKTEMDDMLNKTGREGVFELVPSLNIPKFAHRTIQAAKRGQSSYTMNWFYKTFRVVAKLVPHSFLVRFTGV</sequence>
<dbReference type="Proteomes" id="UP000051236">
    <property type="component" value="Unassembled WGS sequence"/>
</dbReference>
<dbReference type="STRING" id="1423734.FC83_GL001662"/>
<comment type="caution">
    <text evidence="4">The sequence shown here is derived from an EMBL/GenBank/DDBJ whole genome shotgun (WGS) entry which is preliminary data.</text>
</comment>
<dbReference type="PRINTS" id="PR00080">
    <property type="entry name" value="SDRFAMILY"/>
</dbReference>
<evidence type="ECO:0000256" key="3">
    <source>
        <dbReference type="RuleBase" id="RU000363"/>
    </source>
</evidence>
<dbReference type="PATRIC" id="fig|1423734.3.peg.1681"/>
<organism evidence="4 5">
    <name type="scientific">Agrilactobacillus composti DSM 18527 = JCM 14202</name>
    <dbReference type="NCBI Taxonomy" id="1423734"/>
    <lineage>
        <taxon>Bacteria</taxon>
        <taxon>Bacillati</taxon>
        <taxon>Bacillota</taxon>
        <taxon>Bacilli</taxon>
        <taxon>Lactobacillales</taxon>
        <taxon>Lactobacillaceae</taxon>
        <taxon>Agrilactobacillus</taxon>
    </lineage>
</organism>
<name>X0PNA7_9LACO</name>